<dbReference type="Gene3D" id="2.60.40.1740">
    <property type="entry name" value="hypothetical protein (bacova_03559)"/>
    <property type="match status" value="1"/>
</dbReference>
<sequence>MKKNKINFIETLLFTLLCCTTIISCQYDEIVSMEYPAQKIYLPAAANGIYTIDDVSAPISVPTSGNVYQFKIDRDNNAFNVTLGAYRSGIENSGNVNVDLAINNDTINALIATGDLENVEILPSEEYSLPQTITIPNGKDFGEFNLKIDLDFLKANEPRKYGIALSIVSADREVNTELNTVVIVVDTKIMTPTSSFTYSSDANNWKTITFKNSSKYGMKYKWDFGDGETSTEQTPSHTYVQGGKYTVSLIVEGLTGELTDAYEQTISVYQIEKMNKSGWKIVDYDSEATNEDHSVYPNQGYASSVIDDNLETFWHSQWSQPVPQFPHWFIVDLGQEKVIGKLVDYRRQGNSGGHTERQILVSLDGLNWEDMGTFARDPGTDEGQTINLNYPRARYIKYVATQGPNAYTFLAELDVYVAIENEQQ</sequence>
<evidence type="ECO:0000313" key="4">
    <source>
        <dbReference type="Proteomes" id="UP000594042"/>
    </source>
</evidence>
<name>A0A7G1I037_9BACT</name>
<dbReference type="Pfam" id="PF18911">
    <property type="entry name" value="PKD_4"/>
    <property type="match status" value="1"/>
</dbReference>
<dbReference type="SUPFAM" id="SSF49785">
    <property type="entry name" value="Galactose-binding domain-like"/>
    <property type="match status" value="1"/>
</dbReference>
<dbReference type="PROSITE" id="PS50022">
    <property type="entry name" value="FA58C_3"/>
    <property type="match status" value="1"/>
</dbReference>
<dbReference type="AlphaFoldDB" id="A0A7G1I037"/>
<evidence type="ECO:0000259" key="1">
    <source>
        <dbReference type="PROSITE" id="PS50022"/>
    </source>
</evidence>
<accession>A0A7G1I037</accession>
<protein>
    <recommendedName>
        <fullName evidence="5">DUF1735 domain-containing protein</fullName>
    </recommendedName>
</protein>
<evidence type="ECO:0008006" key="5">
    <source>
        <dbReference type="Google" id="ProtNLM"/>
    </source>
</evidence>
<evidence type="ECO:0000313" key="3">
    <source>
        <dbReference type="EMBL" id="BCI63788.1"/>
    </source>
</evidence>
<dbReference type="Gene3D" id="2.60.120.260">
    <property type="entry name" value="Galactose-binding domain-like"/>
    <property type="match status" value="1"/>
</dbReference>
<dbReference type="PROSITE" id="PS51257">
    <property type="entry name" value="PROKAR_LIPOPROTEIN"/>
    <property type="match status" value="1"/>
</dbReference>
<feature type="domain" description="F5/8 type C" evidence="1">
    <location>
        <begin position="268"/>
        <end position="418"/>
    </location>
</feature>
<proteinExistence type="predicted"/>
<dbReference type="InterPro" id="IPR000421">
    <property type="entry name" value="FA58C"/>
</dbReference>
<dbReference type="InterPro" id="IPR022409">
    <property type="entry name" value="PKD/Chitinase_dom"/>
</dbReference>
<evidence type="ECO:0000259" key="2">
    <source>
        <dbReference type="PROSITE" id="PS50093"/>
    </source>
</evidence>
<dbReference type="KEGG" id="copr:Cop2CBH44_21410"/>
<dbReference type="InterPro" id="IPR013783">
    <property type="entry name" value="Ig-like_fold"/>
</dbReference>
<dbReference type="Pfam" id="PF08522">
    <property type="entry name" value="BT_3987-like_N"/>
    <property type="match status" value="1"/>
</dbReference>
<dbReference type="InterPro" id="IPR035986">
    <property type="entry name" value="PKD_dom_sf"/>
</dbReference>
<gene>
    <name evidence="3" type="ORF">Cop2CBH44_21410</name>
</gene>
<dbReference type="PROSITE" id="PS50093">
    <property type="entry name" value="PKD"/>
    <property type="match status" value="1"/>
</dbReference>
<dbReference type="InterPro" id="IPR000601">
    <property type="entry name" value="PKD_dom"/>
</dbReference>
<dbReference type="InterPro" id="IPR013728">
    <property type="entry name" value="BT_3987-like_N"/>
</dbReference>
<organism evidence="3 4">
    <name type="scientific">Coprobacter secundus subsp. similis</name>
    <dbReference type="NCBI Taxonomy" id="2751153"/>
    <lineage>
        <taxon>Bacteria</taxon>
        <taxon>Pseudomonadati</taxon>
        <taxon>Bacteroidota</taxon>
        <taxon>Bacteroidia</taxon>
        <taxon>Bacteroidales</taxon>
        <taxon>Barnesiellaceae</taxon>
        <taxon>Coprobacter</taxon>
    </lineage>
</organism>
<dbReference type="CDD" id="cd00146">
    <property type="entry name" value="PKD"/>
    <property type="match status" value="1"/>
</dbReference>
<dbReference type="RefSeq" id="WP_200754783.1">
    <property type="nucleotide sequence ID" value="NZ_AP023322.1"/>
</dbReference>
<dbReference type="Proteomes" id="UP000594042">
    <property type="component" value="Chromosome"/>
</dbReference>
<keyword evidence="4" id="KW-1185">Reference proteome</keyword>
<dbReference type="Pfam" id="PF00754">
    <property type="entry name" value="F5_F8_type_C"/>
    <property type="match status" value="1"/>
</dbReference>
<reference evidence="4" key="1">
    <citation type="submission" date="2020-07" db="EMBL/GenBank/DDBJ databases">
        <title>Complete genome sequencing of Coprobacter sp. strain 2CBH44.</title>
        <authorList>
            <person name="Sakamoto M."/>
            <person name="Murakami T."/>
            <person name="Mori H."/>
        </authorList>
    </citation>
    <scope>NUCLEOTIDE SEQUENCE [LARGE SCALE GENOMIC DNA]</scope>
    <source>
        <strain evidence="4">2CBH44</strain>
    </source>
</reference>
<dbReference type="EMBL" id="AP023322">
    <property type="protein sequence ID" value="BCI63788.1"/>
    <property type="molecule type" value="Genomic_DNA"/>
</dbReference>
<dbReference type="InterPro" id="IPR008979">
    <property type="entry name" value="Galactose-bd-like_sf"/>
</dbReference>
<dbReference type="SUPFAM" id="SSF49299">
    <property type="entry name" value="PKD domain"/>
    <property type="match status" value="1"/>
</dbReference>
<dbReference type="Gene3D" id="2.60.40.10">
    <property type="entry name" value="Immunoglobulins"/>
    <property type="match status" value="1"/>
</dbReference>
<dbReference type="SMART" id="SM00089">
    <property type="entry name" value="PKD"/>
    <property type="match status" value="1"/>
</dbReference>
<feature type="domain" description="PKD" evidence="2">
    <location>
        <begin position="220"/>
        <end position="268"/>
    </location>
</feature>